<proteinExistence type="predicted"/>
<keyword evidence="1" id="KW-0732">Signal</keyword>
<evidence type="ECO:0000313" key="3">
    <source>
        <dbReference type="Proteomes" id="UP000027138"/>
    </source>
</evidence>
<name>A0A067L271_JATCU</name>
<keyword evidence="3" id="KW-1185">Reference proteome</keyword>
<reference evidence="2 3" key="1">
    <citation type="journal article" date="2014" name="PLoS ONE">
        <title>Global Analysis of Gene Expression Profiles in Physic Nut (Jatropha curcas L.) Seedlings Exposed to Salt Stress.</title>
        <authorList>
            <person name="Zhang L."/>
            <person name="Zhang C."/>
            <person name="Wu P."/>
            <person name="Chen Y."/>
            <person name="Li M."/>
            <person name="Jiang H."/>
            <person name="Wu G."/>
        </authorList>
    </citation>
    <scope>NUCLEOTIDE SEQUENCE [LARGE SCALE GENOMIC DNA]</scope>
    <source>
        <strain evidence="3">cv. GZQX0401</strain>
        <tissue evidence="2">Young leaves</tissue>
    </source>
</reference>
<dbReference type="Proteomes" id="UP000027138">
    <property type="component" value="Unassembled WGS sequence"/>
</dbReference>
<evidence type="ECO:0000313" key="2">
    <source>
        <dbReference type="EMBL" id="KDP42532.1"/>
    </source>
</evidence>
<accession>A0A067L271</accession>
<sequence length="185" mass="21698">MVKGLMFFLSFLLAYVLYMMLDRAFRACHFDIDLGVIDANEELFGVDRELGAKIIFNNNVIFRQLLNNSSWDWIKRYPWGDAANYPGFIQAAIGYQHRRFLLPGLFYDMYYLREKVYEWELGHDWRVRHDVPYYMLSTKSIRLEQDIVAARRGPSATDHLATFVPDTYAIFVRTAPGPHPSSDRV</sequence>
<feature type="chain" id="PRO_5001644255" evidence="1">
    <location>
        <begin position="28"/>
        <end position="185"/>
    </location>
</feature>
<feature type="signal peptide" evidence="1">
    <location>
        <begin position="1"/>
        <end position="27"/>
    </location>
</feature>
<organism evidence="2 3">
    <name type="scientific">Jatropha curcas</name>
    <name type="common">Barbados nut</name>
    <dbReference type="NCBI Taxonomy" id="180498"/>
    <lineage>
        <taxon>Eukaryota</taxon>
        <taxon>Viridiplantae</taxon>
        <taxon>Streptophyta</taxon>
        <taxon>Embryophyta</taxon>
        <taxon>Tracheophyta</taxon>
        <taxon>Spermatophyta</taxon>
        <taxon>Magnoliopsida</taxon>
        <taxon>eudicotyledons</taxon>
        <taxon>Gunneridae</taxon>
        <taxon>Pentapetalae</taxon>
        <taxon>rosids</taxon>
        <taxon>fabids</taxon>
        <taxon>Malpighiales</taxon>
        <taxon>Euphorbiaceae</taxon>
        <taxon>Crotonoideae</taxon>
        <taxon>Jatropheae</taxon>
        <taxon>Jatropha</taxon>
    </lineage>
</organism>
<gene>
    <name evidence="2" type="ORF">JCGZ_01786</name>
</gene>
<evidence type="ECO:0000256" key="1">
    <source>
        <dbReference type="SAM" id="SignalP"/>
    </source>
</evidence>
<dbReference type="EMBL" id="KK914295">
    <property type="protein sequence ID" value="KDP42532.1"/>
    <property type="molecule type" value="Genomic_DNA"/>
</dbReference>
<protein>
    <submittedName>
        <fullName evidence="2">Uncharacterized protein</fullName>
    </submittedName>
</protein>
<dbReference type="AlphaFoldDB" id="A0A067L271"/>